<dbReference type="Proteomes" id="UP001519460">
    <property type="component" value="Unassembled WGS sequence"/>
</dbReference>
<evidence type="ECO:0000313" key="1">
    <source>
        <dbReference type="EMBL" id="KAK7489382.1"/>
    </source>
</evidence>
<dbReference type="EMBL" id="JACVVK020000138">
    <property type="protein sequence ID" value="KAK7489382.1"/>
    <property type="molecule type" value="Genomic_DNA"/>
</dbReference>
<keyword evidence="2" id="KW-1185">Reference proteome</keyword>
<gene>
    <name evidence="1" type="ORF">BaRGS_00019326</name>
</gene>
<reference evidence="1 2" key="1">
    <citation type="journal article" date="2023" name="Sci. Data">
        <title>Genome assembly of the Korean intertidal mud-creeper Batillaria attramentaria.</title>
        <authorList>
            <person name="Patra A.K."/>
            <person name="Ho P.T."/>
            <person name="Jun S."/>
            <person name="Lee S.J."/>
            <person name="Kim Y."/>
            <person name="Won Y.J."/>
        </authorList>
    </citation>
    <scope>NUCLEOTIDE SEQUENCE [LARGE SCALE GENOMIC DNA]</scope>
    <source>
        <strain evidence="1">Wonlab-2016</strain>
    </source>
</reference>
<comment type="caution">
    <text evidence="1">The sequence shown here is derived from an EMBL/GenBank/DDBJ whole genome shotgun (WGS) entry which is preliminary data.</text>
</comment>
<accession>A0ABD0KQD4</accession>
<proteinExistence type="predicted"/>
<organism evidence="1 2">
    <name type="scientific">Batillaria attramentaria</name>
    <dbReference type="NCBI Taxonomy" id="370345"/>
    <lineage>
        <taxon>Eukaryota</taxon>
        <taxon>Metazoa</taxon>
        <taxon>Spiralia</taxon>
        <taxon>Lophotrochozoa</taxon>
        <taxon>Mollusca</taxon>
        <taxon>Gastropoda</taxon>
        <taxon>Caenogastropoda</taxon>
        <taxon>Sorbeoconcha</taxon>
        <taxon>Cerithioidea</taxon>
        <taxon>Batillariidae</taxon>
        <taxon>Batillaria</taxon>
    </lineage>
</organism>
<sequence>MSEQDAQLPVLSLGYKRTDSNTVFASYAVTFLQSTQLHMSPLLEQNRPDWPRKVCPDLKHLGNPRNWKGSNRIMLMGDYSLE</sequence>
<name>A0ABD0KQD4_9CAEN</name>
<protein>
    <submittedName>
        <fullName evidence="1">Uncharacterized protein</fullName>
    </submittedName>
</protein>
<evidence type="ECO:0000313" key="2">
    <source>
        <dbReference type="Proteomes" id="UP001519460"/>
    </source>
</evidence>
<dbReference type="AlphaFoldDB" id="A0ABD0KQD4"/>